<gene>
    <name evidence="1" type="ORF">BHU72_00315</name>
</gene>
<dbReference type="PANTHER" id="PTHR42866">
    <property type="entry name" value="3-DEOXY-MANNO-OCTULOSONATE CYTIDYLYLTRANSFERASE"/>
    <property type="match status" value="1"/>
</dbReference>
<proteinExistence type="predicted"/>
<dbReference type="Gene3D" id="3.90.550.10">
    <property type="entry name" value="Spore Coat Polysaccharide Biosynthesis Protein SpsA, Chain A"/>
    <property type="match status" value="1"/>
</dbReference>
<keyword evidence="1" id="KW-0808">Transferase</keyword>
<dbReference type="EMBL" id="MJAT01000001">
    <property type="protein sequence ID" value="OEH87029.1"/>
    <property type="molecule type" value="Genomic_DNA"/>
</dbReference>
<keyword evidence="2" id="KW-1185">Reference proteome</keyword>
<protein>
    <submittedName>
        <fullName evidence="1">Acylneuraminate cytidylyltransferase</fullName>
    </submittedName>
</protein>
<dbReference type="GO" id="GO:0005829">
    <property type="term" value="C:cytosol"/>
    <property type="evidence" value="ECO:0007669"/>
    <property type="project" value="TreeGrafter"/>
</dbReference>
<dbReference type="SUPFAM" id="SSF53448">
    <property type="entry name" value="Nucleotide-diphospho-sugar transferases"/>
    <property type="match status" value="1"/>
</dbReference>
<dbReference type="InterPro" id="IPR029044">
    <property type="entry name" value="Nucleotide-diphossugar_trans"/>
</dbReference>
<dbReference type="InterPro" id="IPR003329">
    <property type="entry name" value="Cytidylyl_trans"/>
</dbReference>
<dbReference type="PANTHER" id="PTHR42866:SF1">
    <property type="entry name" value="SPORE COAT POLYSACCHARIDE BIOSYNTHESIS PROTEIN SPSF"/>
    <property type="match status" value="1"/>
</dbReference>
<dbReference type="Proteomes" id="UP000095255">
    <property type="component" value="Unassembled WGS sequence"/>
</dbReference>
<organism evidence="1 2">
    <name type="scientific">Desulfuribacillus stibiiarsenatis</name>
    <dbReference type="NCBI Taxonomy" id="1390249"/>
    <lineage>
        <taxon>Bacteria</taxon>
        <taxon>Bacillati</taxon>
        <taxon>Bacillota</taxon>
        <taxon>Desulfuribacillia</taxon>
        <taxon>Desulfuribacillales</taxon>
        <taxon>Desulfuribacillaceae</taxon>
        <taxon>Desulfuribacillus</taxon>
    </lineage>
</organism>
<accession>A0A1E5LAE9</accession>
<name>A0A1E5LAE9_9FIRM</name>
<dbReference type="Pfam" id="PF02348">
    <property type="entry name" value="CTP_transf_3"/>
    <property type="match status" value="1"/>
</dbReference>
<dbReference type="CDD" id="cd02518">
    <property type="entry name" value="GT2_SpsF"/>
    <property type="match status" value="1"/>
</dbReference>
<evidence type="ECO:0000313" key="1">
    <source>
        <dbReference type="EMBL" id="OEH87029.1"/>
    </source>
</evidence>
<dbReference type="AlphaFoldDB" id="A0A1E5LAE9"/>
<keyword evidence="1" id="KW-0548">Nucleotidyltransferase</keyword>
<reference evidence="1 2" key="1">
    <citation type="submission" date="2016-09" db="EMBL/GenBank/DDBJ databases">
        <title>Desulfuribacillus arsenicus sp. nov., an obligately anaerobic, dissimilatory arsenic- and antimonate-reducing bacterium isolated from anoxic sediments.</title>
        <authorList>
            <person name="Abin C.A."/>
            <person name="Hollibaugh J.T."/>
        </authorList>
    </citation>
    <scope>NUCLEOTIDE SEQUENCE [LARGE SCALE GENOMIC DNA]</scope>
    <source>
        <strain evidence="1 2">MLFW-2</strain>
    </source>
</reference>
<dbReference type="GO" id="GO:0016779">
    <property type="term" value="F:nucleotidyltransferase activity"/>
    <property type="evidence" value="ECO:0007669"/>
    <property type="project" value="UniProtKB-KW"/>
</dbReference>
<dbReference type="STRING" id="1390249.BHU72_00315"/>
<evidence type="ECO:0000313" key="2">
    <source>
        <dbReference type="Proteomes" id="UP000095255"/>
    </source>
</evidence>
<sequence length="234" mass="26941">MGSTRLPGKVLLPLGQTNVLNYVVTRCKEIQGISKVIVATSHLDQDQPIVDWCRTNDILYFRGSEDDVLDRYYQCALEYNPDYVMRVTADCPFLDYHLASNMVDAIQESTTEIDIVTLLSPIPRGMPVEIISFESLQYIHNHGKESYHREHVTYYAYENPSTFHMHGINVDTHKNHPELRITLDTPEDYLLCQEIVKEFPDDILVPADKVIEFLLMHPEIVALNAHIEQKVVKL</sequence>
<comment type="caution">
    <text evidence="1">The sequence shown here is derived from an EMBL/GenBank/DDBJ whole genome shotgun (WGS) entry which is preliminary data.</text>
</comment>